<proteinExistence type="predicted"/>
<dbReference type="AlphaFoldDB" id="X1TT34"/>
<organism evidence="1">
    <name type="scientific">marine sediment metagenome</name>
    <dbReference type="NCBI Taxonomy" id="412755"/>
    <lineage>
        <taxon>unclassified sequences</taxon>
        <taxon>metagenomes</taxon>
        <taxon>ecological metagenomes</taxon>
    </lineage>
</organism>
<reference evidence="1" key="1">
    <citation type="journal article" date="2014" name="Front. Microbiol.">
        <title>High frequency of phylogenetically diverse reductive dehalogenase-homologous genes in deep subseafloor sedimentary metagenomes.</title>
        <authorList>
            <person name="Kawai M."/>
            <person name="Futagami T."/>
            <person name="Toyoda A."/>
            <person name="Takaki Y."/>
            <person name="Nishi S."/>
            <person name="Hori S."/>
            <person name="Arai W."/>
            <person name="Tsubouchi T."/>
            <person name="Morono Y."/>
            <person name="Uchiyama I."/>
            <person name="Ito T."/>
            <person name="Fujiyama A."/>
            <person name="Inagaki F."/>
            <person name="Takami H."/>
        </authorList>
    </citation>
    <scope>NUCLEOTIDE SEQUENCE</scope>
    <source>
        <strain evidence="1">Expedition CK06-06</strain>
    </source>
</reference>
<name>X1TT34_9ZZZZ</name>
<gene>
    <name evidence="1" type="ORF">S12H4_38728</name>
</gene>
<dbReference type="EMBL" id="BARW01023337">
    <property type="protein sequence ID" value="GAI94521.1"/>
    <property type="molecule type" value="Genomic_DNA"/>
</dbReference>
<evidence type="ECO:0000313" key="1">
    <source>
        <dbReference type="EMBL" id="GAI94521.1"/>
    </source>
</evidence>
<accession>X1TT34</accession>
<sequence length="104" mass="12503">MNKNRLTCKNKNRRNFGDYSNPSEKLDFVPLNLINNRRIDDVCLKENNSIQIKTQELDEEFKKIKDKLKKIDWDIVSNNWKVSFRKNQYSDYNVINLNPFQDCS</sequence>
<comment type="caution">
    <text evidence="1">The sequence shown here is derived from an EMBL/GenBank/DDBJ whole genome shotgun (WGS) entry which is preliminary data.</text>
</comment>
<protein>
    <submittedName>
        <fullName evidence="1">Uncharacterized protein</fullName>
    </submittedName>
</protein>